<keyword evidence="2" id="KW-1185">Reference proteome</keyword>
<name>A0A392MC11_9FABA</name>
<sequence length="47" mass="4773">MAIHPLLSDLQCCKVIVRLSEAGEKLGGRCDGGGRVSSIGGGCLGEE</sequence>
<dbReference type="Proteomes" id="UP000265520">
    <property type="component" value="Unassembled WGS sequence"/>
</dbReference>
<evidence type="ECO:0000313" key="2">
    <source>
        <dbReference type="Proteomes" id="UP000265520"/>
    </source>
</evidence>
<organism evidence="1 2">
    <name type="scientific">Trifolium medium</name>
    <dbReference type="NCBI Taxonomy" id="97028"/>
    <lineage>
        <taxon>Eukaryota</taxon>
        <taxon>Viridiplantae</taxon>
        <taxon>Streptophyta</taxon>
        <taxon>Embryophyta</taxon>
        <taxon>Tracheophyta</taxon>
        <taxon>Spermatophyta</taxon>
        <taxon>Magnoliopsida</taxon>
        <taxon>eudicotyledons</taxon>
        <taxon>Gunneridae</taxon>
        <taxon>Pentapetalae</taxon>
        <taxon>rosids</taxon>
        <taxon>fabids</taxon>
        <taxon>Fabales</taxon>
        <taxon>Fabaceae</taxon>
        <taxon>Papilionoideae</taxon>
        <taxon>50 kb inversion clade</taxon>
        <taxon>NPAAA clade</taxon>
        <taxon>Hologalegina</taxon>
        <taxon>IRL clade</taxon>
        <taxon>Trifolieae</taxon>
        <taxon>Trifolium</taxon>
    </lineage>
</organism>
<dbReference type="AlphaFoldDB" id="A0A392MC11"/>
<proteinExistence type="predicted"/>
<accession>A0A392MC11</accession>
<protein>
    <submittedName>
        <fullName evidence="1">Uncharacterized protein</fullName>
    </submittedName>
</protein>
<evidence type="ECO:0000313" key="1">
    <source>
        <dbReference type="EMBL" id="MCH85057.1"/>
    </source>
</evidence>
<dbReference type="EMBL" id="LXQA010007831">
    <property type="protein sequence ID" value="MCH85057.1"/>
    <property type="molecule type" value="Genomic_DNA"/>
</dbReference>
<reference evidence="1 2" key="1">
    <citation type="journal article" date="2018" name="Front. Plant Sci.">
        <title>Red Clover (Trifolium pratense) and Zigzag Clover (T. medium) - A Picture of Genomic Similarities and Differences.</title>
        <authorList>
            <person name="Dluhosova J."/>
            <person name="Istvanek J."/>
            <person name="Nedelnik J."/>
            <person name="Repkova J."/>
        </authorList>
    </citation>
    <scope>NUCLEOTIDE SEQUENCE [LARGE SCALE GENOMIC DNA]</scope>
    <source>
        <strain evidence="2">cv. 10/8</strain>
        <tissue evidence="1">Leaf</tissue>
    </source>
</reference>
<gene>
    <name evidence="1" type="ORF">A2U01_0005899</name>
</gene>
<comment type="caution">
    <text evidence="1">The sequence shown here is derived from an EMBL/GenBank/DDBJ whole genome shotgun (WGS) entry which is preliminary data.</text>
</comment>